<feature type="domain" description="DJ-1/PfpI" evidence="3">
    <location>
        <begin position="192"/>
        <end position="362"/>
    </location>
</feature>
<organism evidence="4 5">
    <name type="scientific">Actinomadura luzonensis</name>
    <dbReference type="NCBI Taxonomy" id="2805427"/>
    <lineage>
        <taxon>Bacteria</taxon>
        <taxon>Bacillati</taxon>
        <taxon>Actinomycetota</taxon>
        <taxon>Actinomycetes</taxon>
        <taxon>Streptosporangiales</taxon>
        <taxon>Thermomonosporaceae</taxon>
        <taxon>Actinomadura</taxon>
    </lineage>
</organism>
<dbReference type="InterPro" id="IPR029062">
    <property type="entry name" value="Class_I_gatase-like"/>
</dbReference>
<feature type="transmembrane region" description="Helical" evidence="2">
    <location>
        <begin position="549"/>
        <end position="574"/>
    </location>
</feature>
<feature type="transmembrane region" description="Helical" evidence="2">
    <location>
        <begin position="72"/>
        <end position="93"/>
    </location>
</feature>
<comment type="caution">
    <text evidence="4">The sequence shown here is derived from an EMBL/GenBank/DDBJ whole genome shotgun (WGS) entry which is preliminary data.</text>
</comment>
<accession>A0ABT0FTT4</accession>
<dbReference type="Proteomes" id="UP001317259">
    <property type="component" value="Unassembled WGS sequence"/>
</dbReference>
<feature type="transmembrane region" description="Helical" evidence="2">
    <location>
        <begin position="12"/>
        <end position="34"/>
    </location>
</feature>
<keyword evidence="5" id="KW-1185">Reference proteome</keyword>
<dbReference type="SUPFAM" id="SSF52317">
    <property type="entry name" value="Class I glutamine amidotransferase-like"/>
    <property type="match status" value="2"/>
</dbReference>
<dbReference type="InterPro" id="IPR002818">
    <property type="entry name" value="DJ-1/PfpI"/>
</dbReference>
<protein>
    <submittedName>
        <fullName evidence="4">DJ-1/PfpI family protein</fullName>
    </submittedName>
</protein>
<dbReference type="RefSeq" id="WP_247815295.1">
    <property type="nucleotide sequence ID" value="NZ_JAKRKC020000001.1"/>
</dbReference>
<gene>
    <name evidence="4" type="ORF">MF672_018270</name>
</gene>
<evidence type="ECO:0000256" key="1">
    <source>
        <dbReference type="SAM" id="MobiDB-lite"/>
    </source>
</evidence>
<feature type="region of interest" description="Disordered" evidence="1">
    <location>
        <begin position="581"/>
        <end position="604"/>
    </location>
</feature>
<dbReference type="PANTHER" id="PTHR43130:SF3">
    <property type="entry name" value="HTH-TYPE TRANSCRIPTIONAL REGULATOR RV1931C"/>
    <property type="match status" value="1"/>
</dbReference>
<sequence length="604" mass="63668">MNESLRQIGRFLWHYAEMAVAMLLGMALLGPLWSAALPDAVARLDVRTLTMAADMAAGMAVWMRVRRHGWPAIAEMAAAMVAPFLVLLVPYWLGVLPGAVVSGAGHALMFVLMAVVMLRRRAEYTGHPVRVRVPARVVKVAALVLATLLVPGAVSAVSTVGRFRDLYTVRADAPAVPPSTRSSSYDPARPTVALLLGGRGTNVADLLGPFEVLESTGAVNAYLVAAGPGLAPLTGGLDVVPDLTFDELDRLLAGHGDRLDAVVIPAVQPPEPAESARIVSWLRRQSAAGAVTVSVCNGARMLATTGLLDGRPATSHWWRLGGLRKDFPQVGWTAGHRYVDDGNVLTTAGVLSGVDGALRLVERLAGEDAARLAATRAHWRHYSPGVPAPLPEHALEPRDVVVALNSSYQTGPARLGVPLVDGVGELELASVFVSYTEESMTSRTVALGDGPVRSRHGLTFVPRATLAAAAGGLDRLLVPGADAARRHVLGTAPSPATGGLRPEYLHAREGFPFDAVMLDVAATYDLQTARWTAKTLEYPLSDVRVTGSAWPWGPTLLLAGLAGLGLGAALAARAPARRLRAARRRAPAAAGTGREQPPAELTQR</sequence>
<feature type="transmembrane region" description="Helical" evidence="2">
    <location>
        <begin position="99"/>
        <end position="119"/>
    </location>
</feature>
<keyword evidence="2" id="KW-1133">Transmembrane helix</keyword>
<dbReference type="PANTHER" id="PTHR43130">
    <property type="entry name" value="ARAC-FAMILY TRANSCRIPTIONAL REGULATOR"/>
    <property type="match status" value="1"/>
</dbReference>
<dbReference type="Gene3D" id="3.40.50.880">
    <property type="match status" value="2"/>
</dbReference>
<keyword evidence="2" id="KW-0472">Membrane</keyword>
<dbReference type="EMBL" id="JAKRKC020000001">
    <property type="protein sequence ID" value="MCK2215722.1"/>
    <property type="molecule type" value="Genomic_DNA"/>
</dbReference>
<evidence type="ECO:0000313" key="4">
    <source>
        <dbReference type="EMBL" id="MCK2215722.1"/>
    </source>
</evidence>
<keyword evidence="2" id="KW-0812">Transmembrane</keyword>
<dbReference type="InterPro" id="IPR052158">
    <property type="entry name" value="INH-QAR"/>
</dbReference>
<reference evidence="4 5" key="1">
    <citation type="submission" date="2022-04" db="EMBL/GenBank/DDBJ databases">
        <title>Genome draft of Actinomadura sp. ATCC 31491.</title>
        <authorList>
            <person name="Shi X."/>
            <person name="Du Y."/>
        </authorList>
    </citation>
    <scope>NUCLEOTIDE SEQUENCE [LARGE SCALE GENOMIC DNA]</scope>
    <source>
        <strain evidence="4 5">ATCC 31491</strain>
    </source>
</reference>
<proteinExistence type="predicted"/>
<feature type="transmembrane region" description="Helical" evidence="2">
    <location>
        <begin position="140"/>
        <end position="161"/>
    </location>
</feature>
<dbReference type="Pfam" id="PF01965">
    <property type="entry name" value="DJ-1_PfpI"/>
    <property type="match status" value="1"/>
</dbReference>
<evidence type="ECO:0000259" key="3">
    <source>
        <dbReference type="Pfam" id="PF01965"/>
    </source>
</evidence>
<evidence type="ECO:0000313" key="5">
    <source>
        <dbReference type="Proteomes" id="UP001317259"/>
    </source>
</evidence>
<evidence type="ECO:0000256" key="2">
    <source>
        <dbReference type="SAM" id="Phobius"/>
    </source>
</evidence>
<name>A0ABT0FTT4_9ACTN</name>